<gene>
    <name evidence="1" type="ORF">B9Q13_00155</name>
</gene>
<dbReference type="AlphaFoldDB" id="A0A2R6C5D5"/>
<evidence type="ECO:0000313" key="1">
    <source>
        <dbReference type="EMBL" id="PSO05936.1"/>
    </source>
</evidence>
<dbReference type="Pfam" id="PF02566">
    <property type="entry name" value="OsmC"/>
    <property type="match status" value="1"/>
</dbReference>
<dbReference type="Proteomes" id="UP000241886">
    <property type="component" value="Unassembled WGS sequence"/>
</dbReference>
<dbReference type="Gene3D" id="3.30.300.20">
    <property type="match status" value="1"/>
</dbReference>
<dbReference type="SUPFAM" id="SSF82784">
    <property type="entry name" value="OsmC-like"/>
    <property type="match status" value="1"/>
</dbReference>
<organism evidence="1 2">
    <name type="scientific">Candidatus Marsarchaeota G2 archaeon ECH_B_SAG-G16</name>
    <dbReference type="NCBI Taxonomy" id="1978167"/>
    <lineage>
        <taxon>Archaea</taxon>
        <taxon>Candidatus Marsarchaeota</taxon>
        <taxon>Candidatus Marsarchaeota group 2</taxon>
    </lineage>
</organism>
<evidence type="ECO:0000313" key="2">
    <source>
        <dbReference type="Proteomes" id="UP000241886"/>
    </source>
</evidence>
<reference evidence="1 2" key="1">
    <citation type="submission" date="2017-04" db="EMBL/GenBank/DDBJ databases">
        <title>Novel microbial lineages endemic to geothermal iron-oxide mats fill important gaps in the evolutionary history of Archaea.</title>
        <authorList>
            <person name="Jay Z.J."/>
            <person name="Beam J.P."/>
            <person name="Dlakic M."/>
            <person name="Rusch D.B."/>
            <person name="Kozubal M.A."/>
            <person name="Inskeep W.P."/>
        </authorList>
    </citation>
    <scope>NUCLEOTIDE SEQUENCE [LARGE SCALE GENOMIC DNA]</scope>
    <source>
        <strain evidence="1">ECH_B_SAG-G16</strain>
    </source>
</reference>
<dbReference type="EMBL" id="NEXO01000003">
    <property type="protein sequence ID" value="PSO05936.1"/>
    <property type="molecule type" value="Genomic_DNA"/>
</dbReference>
<evidence type="ECO:0008006" key="3">
    <source>
        <dbReference type="Google" id="ProtNLM"/>
    </source>
</evidence>
<comment type="caution">
    <text evidence="1">The sequence shown here is derived from an EMBL/GenBank/DDBJ whole genome shotgun (WGS) entry which is preliminary data.</text>
</comment>
<name>A0A2R6C5D5_9ARCH</name>
<dbReference type="InterPro" id="IPR015946">
    <property type="entry name" value="KH_dom-like_a/b"/>
</dbReference>
<sequence>MERIKHQTQWSTSCLRKLVASLSCSKRLPKRKKIQLKNIKIEALSSFALSEFLSGKSTRLEEIKLLVELESDAKLEELKKLLKEAEKICPVKNTLSAKVSVELKEANFKIKD</sequence>
<dbReference type="InterPro" id="IPR036102">
    <property type="entry name" value="OsmC/Ohrsf"/>
</dbReference>
<dbReference type="InterPro" id="IPR003718">
    <property type="entry name" value="OsmC/Ohr_fam"/>
</dbReference>
<protein>
    <recommendedName>
        <fullName evidence="3">OsmC family peroxiredoxin</fullName>
    </recommendedName>
</protein>
<proteinExistence type="predicted"/>
<accession>A0A2R6C5D5</accession>